<evidence type="ECO:0000313" key="1">
    <source>
        <dbReference type="EMBL" id="RZB55400.1"/>
    </source>
</evidence>
<sequence length="126" mass="14097">MSTATSGTSLVFAKNRVFLSLIPTIQTCDWLSLDGNTQARIANLPNFITETGFTCRYLGENAQLKVIKNAGHSLSVEKPKEMYKNIKCFLMDPTTPTVQKKKKKKTNVMVAKGISREMEDIYFSAL</sequence>
<name>A0A445G2G9_GLYSO</name>
<comment type="caution">
    <text evidence="1">The sequence shown here is derived from an EMBL/GenBank/DDBJ whole genome shotgun (WGS) entry which is preliminary data.</text>
</comment>
<protein>
    <submittedName>
        <fullName evidence="1">Uncharacterized protein</fullName>
    </submittedName>
</protein>
<gene>
    <name evidence="1" type="ORF">D0Y65_044970</name>
</gene>
<keyword evidence="2" id="KW-1185">Reference proteome</keyword>
<organism evidence="1 2">
    <name type="scientific">Glycine soja</name>
    <name type="common">Wild soybean</name>
    <dbReference type="NCBI Taxonomy" id="3848"/>
    <lineage>
        <taxon>Eukaryota</taxon>
        <taxon>Viridiplantae</taxon>
        <taxon>Streptophyta</taxon>
        <taxon>Embryophyta</taxon>
        <taxon>Tracheophyta</taxon>
        <taxon>Spermatophyta</taxon>
        <taxon>Magnoliopsida</taxon>
        <taxon>eudicotyledons</taxon>
        <taxon>Gunneridae</taxon>
        <taxon>Pentapetalae</taxon>
        <taxon>rosids</taxon>
        <taxon>fabids</taxon>
        <taxon>Fabales</taxon>
        <taxon>Fabaceae</taxon>
        <taxon>Papilionoideae</taxon>
        <taxon>50 kb inversion clade</taxon>
        <taxon>NPAAA clade</taxon>
        <taxon>indigoferoid/millettioid clade</taxon>
        <taxon>Phaseoleae</taxon>
        <taxon>Glycine</taxon>
        <taxon>Glycine subgen. Soja</taxon>
    </lineage>
</organism>
<dbReference type="AlphaFoldDB" id="A0A445G2G9"/>
<dbReference type="Proteomes" id="UP000289340">
    <property type="component" value="Chromosome 17"/>
</dbReference>
<reference evidence="1 2" key="1">
    <citation type="submission" date="2018-09" db="EMBL/GenBank/DDBJ databases">
        <title>A high-quality reference genome of wild soybean provides a powerful tool to mine soybean genomes.</title>
        <authorList>
            <person name="Xie M."/>
            <person name="Chung C.Y.L."/>
            <person name="Li M.-W."/>
            <person name="Wong F.-L."/>
            <person name="Chan T.-F."/>
            <person name="Lam H.-M."/>
        </authorList>
    </citation>
    <scope>NUCLEOTIDE SEQUENCE [LARGE SCALE GENOMIC DNA]</scope>
    <source>
        <strain evidence="2">cv. W05</strain>
        <tissue evidence="1">Hypocotyl of etiolated seedlings</tissue>
    </source>
</reference>
<proteinExistence type="predicted"/>
<dbReference type="EMBL" id="QZWG01000017">
    <property type="protein sequence ID" value="RZB55400.1"/>
    <property type="molecule type" value="Genomic_DNA"/>
</dbReference>
<evidence type="ECO:0000313" key="2">
    <source>
        <dbReference type="Proteomes" id="UP000289340"/>
    </source>
</evidence>
<accession>A0A445G2G9</accession>